<organism evidence="3 4">
    <name type="scientific">Lachnellula suecica</name>
    <dbReference type="NCBI Taxonomy" id="602035"/>
    <lineage>
        <taxon>Eukaryota</taxon>
        <taxon>Fungi</taxon>
        <taxon>Dikarya</taxon>
        <taxon>Ascomycota</taxon>
        <taxon>Pezizomycotina</taxon>
        <taxon>Leotiomycetes</taxon>
        <taxon>Helotiales</taxon>
        <taxon>Lachnaceae</taxon>
        <taxon>Lachnellula</taxon>
    </lineage>
</organism>
<dbReference type="AlphaFoldDB" id="A0A8T9CC88"/>
<evidence type="ECO:0000256" key="1">
    <source>
        <dbReference type="SAM" id="Phobius"/>
    </source>
</evidence>
<evidence type="ECO:0000313" key="3">
    <source>
        <dbReference type="EMBL" id="TVY83228.1"/>
    </source>
</evidence>
<feature type="transmembrane region" description="Helical" evidence="1">
    <location>
        <begin position="213"/>
        <end position="239"/>
    </location>
</feature>
<keyword evidence="4" id="KW-1185">Reference proteome</keyword>
<feature type="transmembrane region" description="Helical" evidence="1">
    <location>
        <begin position="174"/>
        <end position="193"/>
    </location>
</feature>
<feature type="transmembrane region" description="Helical" evidence="1">
    <location>
        <begin position="67"/>
        <end position="89"/>
    </location>
</feature>
<feature type="transmembrane region" description="Helical" evidence="1">
    <location>
        <begin position="6"/>
        <end position="27"/>
    </location>
</feature>
<feature type="transmembrane region" description="Helical" evidence="1">
    <location>
        <begin position="142"/>
        <end position="162"/>
    </location>
</feature>
<comment type="caution">
    <text evidence="3">The sequence shown here is derived from an EMBL/GenBank/DDBJ whole genome shotgun (WGS) entry which is preliminary data.</text>
</comment>
<dbReference type="Pfam" id="PF24800">
    <property type="entry name" value="DUF7702"/>
    <property type="match status" value="1"/>
</dbReference>
<feature type="domain" description="DUF7702" evidence="2">
    <location>
        <begin position="4"/>
        <end position="238"/>
    </location>
</feature>
<keyword evidence="1" id="KW-0472">Membrane</keyword>
<evidence type="ECO:0000259" key="2">
    <source>
        <dbReference type="Pfam" id="PF24800"/>
    </source>
</evidence>
<dbReference type="EMBL" id="QGMK01000215">
    <property type="protein sequence ID" value="TVY83228.1"/>
    <property type="molecule type" value="Genomic_DNA"/>
</dbReference>
<name>A0A8T9CC88_9HELO</name>
<proteinExistence type="predicted"/>
<dbReference type="InterPro" id="IPR056119">
    <property type="entry name" value="DUF7702"/>
</dbReference>
<sequence>MSSASALSIATIIIYVLLLNPILYALYRHHRYGILAFLPLSSFCVLKIVASIIQLRAEATNSSMTNALLLNNIGLSPLLIGALGLLHESRTARNPLLRKKLEWFLVINFHGAVVAGLALVIAGVAGEEGSDPTAADSTLRKAGLLVVLACWFVLVAWTAVAYLRPQFDVNAPAYADGTKILFGVTAAIPFIGLRELYATLTTFLTSTAFGNSLAAKVVLSVVPEMIAVTIFAAIGISTLHIAQKIRTKF</sequence>
<reference evidence="3 4" key="1">
    <citation type="submission" date="2018-05" db="EMBL/GenBank/DDBJ databases">
        <title>Genome sequencing and assembly of the regulated plant pathogen Lachnellula willkommii and related sister species for the development of diagnostic species identification markers.</title>
        <authorList>
            <person name="Giroux E."/>
            <person name="Bilodeau G."/>
        </authorList>
    </citation>
    <scope>NUCLEOTIDE SEQUENCE [LARGE SCALE GENOMIC DNA]</scope>
    <source>
        <strain evidence="3 4">CBS 268.59</strain>
    </source>
</reference>
<protein>
    <recommendedName>
        <fullName evidence="2">DUF7702 domain-containing protein</fullName>
    </recommendedName>
</protein>
<keyword evidence="1" id="KW-0812">Transmembrane</keyword>
<feature type="transmembrane region" description="Helical" evidence="1">
    <location>
        <begin position="34"/>
        <end position="55"/>
    </location>
</feature>
<keyword evidence="1" id="KW-1133">Transmembrane helix</keyword>
<evidence type="ECO:0000313" key="4">
    <source>
        <dbReference type="Proteomes" id="UP000469558"/>
    </source>
</evidence>
<dbReference type="OrthoDB" id="2560628at2759"/>
<dbReference type="Proteomes" id="UP000469558">
    <property type="component" value="Unassembled WGS sequence"/>
</dbReference>
<dbReference type="PANTHER" id="PTHR42109">
    <property type="entry name" value="UNPLACED GENOMIC SCAFFOLD UM_SCAF_CONTIG_1.265, WHOLE GENOME SHOTGUN SEQUENCE"/>
    <property type="match status" value="1"/>
</dbReference>
<accession>A0A8T9CC88</accession>
<gene>
    <name evidence="3" type="ORF">LSUE1_G004414</name>
</gene>
<dbReference type="PANTHER" id="PTHR42109:SF3">
    <property type="entry name" value="INTEGRAL MEMBRANE PROTEIN (AFU_ORTHOLOGUE AFUA_5G00100)"/>
    <property type="match status" value="1"/>
</dbReference>
<feature type="transmembrane region" description="Helical" evidence="1">
    <location>
        <begin position="101"/>
        <end position="122"/>
    </location>
</feature>